<dbReference type="Pfam" id="PF02579">
    <property type="entry name" value="Nitro_FeMo-Co"/>
    <property type="match status" value="1"/>
</dbReference>
<evidence type="ECO:0000256" key="12">
    <source>
        <dbReference type="ARBA" id="ARBA00023239"/>
    </source>
</evidence>
<evidence type="ECO:0000256" key="11">
    <source>
        <dbReference type="ARBA" id="ARBA00023231"/>
    </source>
</evidence>
<keyword evidence="7" id="KW-0949">S-adenosyl-L-methionine</keyword>
<dbReference type="SFLD" id="SFLDF00281">
    <property type="entry name" value="FeMo_cofactor_biosynthesis_pro"/>
    <property type="match status" value="1"/>
</dbReference>
<dbReference type="PANTHER" id="PTHR43787:SF13">
    <property type="entry name" value="FEMO COFACTOR BIOSYNTHESIS PROTEIN NIFB"/>
    <property type="match status" value="1"/>
</dbReference>
<evidence type="ECO:0000313" key="16">
    <source>
        <dbReference type="EMBL" id="PTN07715.1"/>
    </source>
</evidence>
<keyword evidence="17" id="KW-1185">Reference proteome</keyword>
<evidence type="ECO:0000256" key="5">
    <source>
        <dbReference type="ARBA" id="ARBA00021702"/>
    </source>
</evidence>
<reference evidence="16 17" key="1">
    <citation type="submission" date="2018-04" db="EMBL/GenBank/DDBJ databases">
        <title>Genomic Encyclopedia of Archaeal and Bacterial Type Strains, Phase II (KMG-II): from individual species to whole genera.</title>
        <authorList>
            <person name="Goeker M."/>
        </authorList>
    </citation>
    <scope>NUCLEOTIDE SEQUENCE [LARGE SCALE GENOMIC DNA]</scope>
    <source>
        <strain evidence="16 17">DSM 28823</strain>
    </source>
</reference>
<dbReference type="InterPro" id="IPR058240">
    <property type="entry name" value="rSAM_sf"/>
</dbReference>
<dbReference type="PROSITE" id="PS51918">
    <property type="entry name" value="RADICAL_SAM"/>
    <property type="match status" value="1"/>
</dbReference>
<dbReference type="SUPFAM" id="SSF53146">
    <property type="entry name" value="Nitrogenase accessory factor-like"/>
    <property type="match status" value="1"/>
</dbReference>
<evidence type="ECO:0000259" key="15">
    <source>
        <dbReference type="PROSITE" id="PS51918"/>
    </source>
</evidence>
<dbReference type="InterPro" id="IPR005980">
    <property type="entry name" value="Nase_CF_NifB"/>
</dbReference>
<dbReference type="SFLD" id="SFLDG01068">
    <property type="entry name" value="FeMo_cofactor_biosynthesis_pro"/>
    <property type="match status" value="1"/>
</dbReference>
<evidence type="ECO:0000256" key="2">
    <source>
        <dbReference type="ARBA" id="ARBA00003522"/>
    </source>
</evidence>
<comment type="similarity">
    <text evidence="4">Belongs to the radical SAM superfamily. NifB family.</text>
</comment>
<evidence type="ECO:0000313" key="17">
    <source>
        <dbReference type="Proteomes" id="UP000243525"/>
    </source>
</evidence>
<proteinExistence type="inferred from homology"/>
<feature type="domain" description="Radical SAM core" evidence="15">
    <location>
        <begin position="15"/>
        <end position="257"/>
    </location>
</feature>
<dbReference type="NCBIfam" id="TIGR01290">
    <property type="entry name" value="nifB"/>
    <property type="match status" value="1"/>
</dbReference>
<keyword evidence="12" id="KW-0456">Lyase</keyword>
<sequence length="419" mass="45735">MIDIEKHPCFSIDAKGKYARVHLPVAPKCNIQCNYCKRDYDCVNESRPGVTSKVLSPEQALTYLVKLKEKMPHLSVVGIAGPGDPFANPVETMTTLRLIRKEFPEMILCLSSNGLNVAPYVDELAELKVSHVTITMNAFDPDVTKSIYKWVRLDKRGYVGVEGAKVLLEKQLEAIKLLKKYNITVKINTIVIPGINDHLIGDIAKQAKELGADLMNTIPLYPVEGTPFEDLTEPSPAMMKLIRADIAKYIKPMTHCARCRADAVGLLGKDDPEAAKILNDVATMSVTADESRPHIAVASHEGLLVNQHLGEADYLYIYKETPSGYRMVEKRRTPPSGTGNVRWEALGKALNDCRALLVGGIGPSPSSIIGRSGIQIVEMTGLIDDGLDAIYKGKQLKTVKKADVFRCGAECSGSGTGCG</sequence>
<evidence type="ECO:0000256" key="4">
    <source>
        <dbReference type="ARBA" id="ARBA00006804"/>
    </source>
</evidence>
<comment type="pathway">
    <text evidence="3">Cofactor biosynthesis; Fe-Mo cofactor biosynthesis.</text>
</comment>
<name>A0A2T5BZK4_9BACT</name>
<evidence type="ECO:0000256" key="6">
    <source>
        <dbReference type="ARBA" id="ARBA00022485"/>
    </source>
</evidence>
<dbReference type="Proteomes" id="UP000243525">
    <property type="component" value="Unassembled WGS sequence"/>
</dbReference>
<dbReference type="InterPro" id="IPR006638">
    <property type="entry name" value="Elp3/MiaA/NifB-like_rSAM"/>
</dbReference>
<dbReference type="GO" id="GO:0046872">
    <property type="term" value="F:metal ion binding"/>
    <property type="evidence" value="ECO:0007669"/>
    <property type="project" value="UniProtKB-KW"/>
</dbReference>
<dbReference type="OrthoDB" id="9763993at2"/>
<comment type="function">
    <text evidence="2">Involved in the biosynthesis of the iron-molybdenum cofactor (FeMo-co or M-cluster) found in the dinitrogenase enzyme of the nitrogenase complex in nitrogen-fixing microorganisms. NifB catalyzes the crucial step of radical SAM-dependent carbide insertion that occurs concomitant with the insertion of a 9th sulfur and the rearrangement/coupling of two [4Fe-4S] clusters into a [8Fe-9S-C] cluster, the precursor to the M-cluster.</text>
</comment>
<dbReference type="SMART" id="SM00729">
    <property type="entry name" value="Elp3"/>
    <property type="match status" value="1"/>
</dbReference>
<keyword evidence="9" id="KW-0408">Iron</keyword>
<keyword evidence="8" id="KW-0479">Metal-binding</keyword>
<dbReference type="GO" id="GO:0032324">
    <property type="term" value="P:molybdopterin cofactor biosynthetic process"/>
    <property type="evidence" value="ECO:0007669"/>
    <property type="project" value="UniProtKB-ARBA"/>
</dbReference>
<dbReference type="InterPro" id="IPR003731">
    <property type="entry name" value="Di-Nase_FeMo-co_biosynth"/>
</dbReference>
<dbReference type="InterPro" id="IPR000385">
    <property type="entry name" value="MoaA_NifB_PqqE_Fe-S-bd_CS"/>
</dbReference>
<evidence type="ECO:0000256" key="7">
    <source>
        <dbReference type="ARBA" id="ARBA00022691"/>
    </source>
</evidence>
<dbReference type="PROSITE" id="PS01305">
    <property type="entry name" value="MOAA_NIFB_PQQE"/>
    <property type="match status" value="1"/>
</dbReference>
<dbReference type="RefSeq" id="WP_107823077.1">
    <property type="nucleotide sequence ID" value="NZ_OY782574.1"/>
</dbReference>
<dbReference type="PANTHER" id="PTHR43787">
    <property type="entry name" value="FEMO COFACTOR BIOSYNTHESIS PROTEIN NIFB-RELATED"/>
    <property type="match status" value="1"/>
</dbReference>
<dbReference type="SFLD" id="SFLDG01067">
    <property type="entry name" value="SPASM/twitch_domain_containing"/>
    <property type="match status" value="1"/>
</dbReference>
<organism evidence="16 17">
    <name type="scientific">Mangrovibacterium marinum</name>
    <dbReference type="NCBI Taxonomy" id="1639118"/>
    <lineage>
        <taxon>Bacteria</taxon>
        <taxon>Pseudomonadati</taxon>
        <taxon>Bacteroidota</taxon>
        <taxon>Bacteroidia</taxon>
        <taxon>Marinilabiliales</taxon>
        <taxon>Prolixibacteraceae</taxon>
        <taxon>Mangrovibacterium</taxon>
    </lineage>
</organism>
<evidence type="ECO:0000256" key="13">
    <source>
        <dbReference type="ARBA" id="ARBA00030926"/>
    </source>
</evidence>
<comment type="caution">
    <text evidence="16">The sequence shown here is derived from an EMBL/GenBank/DDBJ whole genome shotgun (WGS) entry which is preliminary data.</text>
</comment>
<evidence type="ECO:0000256" key="10">
    <source>
        <dbReference type="ARBA" id="ARBA00023014"/>
    </source>
</evidence>
<keyword evidence="11" id="KW-0535">Nitrogen fixation</keyword>
<dbReference type="CDD" id="cd01335">
    <property type="entry name" value="Radical_SAM"/>
    <property type="match status" value="1"/>
</dbReference>
<dbReference type="GO" id="GO:0051539">
    <property type="term" value="F:4 iron, 4 sulfur cluster binding"/>
    <property type="evidence" value="ECO:0007669"/>
    <property type="project" value="UniProtKB-KW"/>
</dbReference>
<evidence type="ECO:0000256" key="1">
    <source>
        <dbReference type="ARBA" id="ARBA00001966"/>
    </source>
</evidence>
<evidence type="ECO:0000256" key="3">
    <source>
        <dbReference type="ARBA" id="ARBA00005155"/>
    </source>
</evidence>
<dbReference type="EMBL" id="QAAD01000014">
    <property type="protein sequence ID" value="PTN07715.1"/>
    <property type="molecule type" value="Genomic_DNA"/>
</dbReference>
<comment type="cofactor">
    <cofactor evidence="1">
        <name>[4Fe-4S] cluster</name>
        <dbReference type="ChEBI" id="CHEBI:49883"/>
    </cofactor>
</comment>
<dbReference type="Pfam" id="PF04055">
    <property type="entry name" value="Radical_SAM"/>
    <property type="match status" value="1"/>
</dbReference>
<gene>
    <name evidence="16" type="ORF">C8N47_11458</name>
</gene>
<dbReference type="SUPFAM" id="SSF102114">
    <property type="entry name" value="Radical SAM enzymes"/>
    <property type="match status" value="1"/>
</dbReference>
<evidence type="ECO:0000256" key="8">
    <source>
        <dbReference type="ARBA" id="ARBA00022723"/>
    </source>
</evidence>
<dbReference type="GO" id="GO:0016829">
    <property type="term" value="F:lyase activity"/>
    <property type="evidence" value="ECO:0007669"/>
    <property type="project" value="UniProtKB-KW"/>
</dbReference>
<dbReference type="InterPro" id="IPR036105">
    <property type="entry name" value="DiNase_FeMo-co_biosyn_sf"/>
</dbReference>
<evidence type="ECO:0000256" key="9">
    <source>
        <dbReference type="ARBA" id="ARBA00023004"/>
    </source>
</evidence>
<accession>A0A2T5BZK4</accession>
<keyword evidence="6" id="KW-0004">4Fe-4S</keyword>
<dbReference type="Gene3D" id="3.30.420.130">
    <property type="entry name" value="Dinitrogenase iron-molybdenum cofactor biosynthesis domain"/>
    <property type="match status" value="1"/>
</dbReference>
<dbReference type="AlphaFoldDB" id="A0A2T5BZK4"/>
<keyword evidence="10" id="KW-0411">Iron-sulfur</keyword>
<evidence type="ECO:0000256" key="14">
    <source>
        <dbReference type="ARBA" id="ARBA00032102"/>
    </source>
</evidence>
<dbReference type="InterPro" id="IPR007197">
    <property type="entry name" value="rSAM"/>
</dbReference>
<dbReference type="Gene3D" id="3.20.20.70">
    <property type="entry name" value="Aldolase class I"/>
    <property type="match status" value="1"/>
</dbReference>
<dbReference type="InterPro" id="IPR013785">
    <property type="entry name" value="Aldolase_TIM"/>
</dbReference>
<dbReference type="SFLD" id="SFLDS00029">
    <property type="entry name" value="Radical_SAM"/>
    <property type="match status" value="1"/>
</dbReference>
<protein>
    <recommendedName>
        <fullName evidence="5">FeMo cofactor biosynthesis protein NifB</fullName>
    </recommendedName>
    <alternativeName>
        <fullName evidence="14">Nitrogenase cofactor maturase NifB</fullName>
    </alternativeName>
    <alternativeName>
        <fullName evidence="13">Radical SAM assemblase NifB</fullName>
    </alternativeName>
</protein>
<dbReference type="UniPathway" id="UPA00782"/>